<evidence type="ECO:0000256" key="3">
    <source>
        <dbReference type="ARBA" id="ARBA00023125"/>
    </source>
</evidence>
<dbReference type="Gene3D" id="3.30.160.390">
    <property type="entry name" value="Integrase, DNA-binding domain"/>
    <property type="match status" value="1"/>
</dbReference>
<feature type="region of interest" description="Disordered" evidence="5">
    <location>
        <begin position="72"/>
        <end position="91"/>
    </location>
</feature>
<accession>A0A931HGT2</accession>
<dbReference type="Pfam" id="PF22022">
    <property type="entry name" value="Phage_int_M"/>
    <property type="match status" value="1"/>
</dbReference>
<dbReference type="PANTHER" id="PTHR30629">
    <property type="entry name" value="PROPHAGE INTEGRASE"/>
    <property type="match status" value="1"/>
</dbReference>
<dbReference type="AlphaFoldDB" id="A0A931HGT2"/>
<protein>
    <submittedName>
        <fullName evidence="7">Integrase arm-type DNA-binding domain-containing protein</fullName>
    </submittedName>
</protein>
<sequence>MPLTNNTIRNARPRAKDWKLADEKGLYLLITPKGSKLWRLKFRHHGVERKLSFGAWPDITLKRARDLRDEARTAVSEGRDPARERKVAKREARHEASQTFAAIADELIEKDRKEGRAAVTIKKKEWLLGKLTAAFGNAPIAEITSPEVFAALDRIQKTGLRETTKRLRSVAGQVFNYAIATGRATNNPTLALQRALLAPDVTHMPAIIDIDDLRILLRKMDACTGYPSTLAALRITPHLFQRPGEIRKMKWADLDLDRARWSPPIADMKKRRPHDVPLSRQALAIIRDMQQHRNGPYVFPAFHSETKPISENTVNGALRRLGYAGKQSAHGFRSTASSLLNESGKWNPDAIERAMSRQVGGTTAAIYNRTAYWDERVEMMQWWSDWLDELKTGGT</sequence>
<dbReference type="RefSeq" id="WP_197167294.1">
    <property type="nucleotide sequence ID" value="NZ_JADZGI010000009.1"/>
</dbReference>
<comment type="similarity">
    <text evidence="1">Belongs to the 'phage' integrase family.</text>
</comment>
<feature type="domain" description="Tyr recombinase" evidence="6">
    <location>
        <begin position="203"/>
        <end position="380"/>
    </location>
</feature>
<name>A0A931HGT2_9SPHN</name>
<evidence type="ECO:0000256" key="2">
    <source>
        <dbReference type="ARBA" id="ARBA00022908"/>
    </source>
</evidence>
<dbReference type="GO" id="GO:0003677">
    <property type="term" value="F:DNA binding"/>
    <property type="evidence" value="ECO:0007669"/>
    <property type="project" value="UniProtKB-KW"/>
</dbReference>
<dbReference type="PROSITE" id="PS51898">
    <property type="entry name" value="TYR_RECOMBINASE"/>
    <property type="match status" value="1"/>
</dbReference>
<keyword evidence="2" id="KW-0229">DNA integration</keyword>
<dbReference type="GO" id="GO:0015074">
    <property type="term" value="P:DNA integration"/>
    <property type="evidence" value="ECO:0007669"/>
    <property type="project" value="UniProtKB-KW"/>
</dbReference>
<evidence type="ECO:0000256" key="1">
    <source>
        <dbReference type="ARBA" id="ARBA00008857"/>
    </source>
</evidence>
<dbReference type="InterPro" id="IPR013762">
    <property type="entry name" value="Integrase-like_cat_sf"/>
</dbReference>
<dbReference type="InterPro" id="IPR002104">
    <property type="entry name" value="Integrase_catalytic"/>
</dbReference>
<dbReference type="CDD" id="cd00801">
    <property type="entry name" value="INT_P4_C"/>
    <property type="match status" value="1"/>
</dbReference>
<evidence type="ECO:0000256" key="4">
    <source>
        <dbReference type="ARBA" id="ARBA00023172"/>
    </source>
</evidence>
<evidence type="ECO:0000259" key="6">
    <source>
        <dbReference type="PROSITE" id="PS51898"/>
    </source>
</evidence>
<dbReference type="Pfam" id="PF13356">
    <property type="entry name" value="Arm-DNA-bind_3"/>
    <property type="match status" value="1"/>
</dbReference>
<proteinExistence type="inferred from homology"/>
<evidence type="ECO:0000256" key="5">
    <source>
        <dbReference type="SAM" id="MobiDB-lite"/>
    </source>
</evidence>
<reference evidence="7" key="1">
    <citation type="submission" date="2020-11" db="EMBL/GenBank/DDBJ databases">
        <title>Novosphingobium aureum sp. nov., a marine bacterium isolated from sediment of a salt flat.</title>
        <authorList>
            <person name="Yoo Y."/>
            <person name="Kim J.-J."/>
        </authorList>
    </citation>
    <scope>NUCLEOTIDE SEQUENCE</scope>
    <source>
        <strain evidence="7">YJ-S2-02</strain>
    </source>
</reference>
<keyword evidence="4" id="KW-0233">DNA recombination</keyword>
<dbReference type="InterPro" id="IPR050808">
    <property type="entry name" value="Phage_Integrase"/>
</dbReference>
<dbReference type="InterPro" id="IPR010998">
    <property type="entry name" value="Integrase_recombinase_N"/>
</dbReference>
<dbReference type="GO" id="GO:0006310">
    <property type="term" value="P:DNA recombination"/>
    <property type="evidence" value="ECO:0007669"/>
    <property type="project" value="UniProtKB-KW"/>
</dbReference>
<keyword evidence="3 7" id="KW-0238">DNA-binding</keyword>
<gene>
    <name evidence="7" type="ORF">I5E68_19400</name>
</gene>
<dbReference type="Proteomes" id="UP000617634">
    <property type="component" value="Unassembled WGS sequence"/>
</dbReference>
<dbReference type="Pfam" id="PF00589">
    <property type="entry name" value="Phage_integrase"/>
    <property type="match status" value="1"/>
</dbReference>
<organism evidence="7 8">
    <name type="scientific">Novosphingobium aureum</name>
    <dbReference type="NCBI Taxonomy" id="2792964"/>
    <lineage>
        <taxon>Bacteria</taxon>
        <taxon>Pseudomonadati</taxon>
        <taxon>Pseudomonadota</taxon>
        <taxon>Alphaproteobacteria</taxon>
        <taxon>Sphingomonadales</taxon>
        <taxon>Sphingomonadaceae</taxon>
        <taxon>Novosphingobium</taxon>
    </lineage>
</organism>
<evidence type="ECO:0000313" key="8">
    <source>
        <dbReference type="Proteomes" id="UP000617634"/>
    </source>
</evidence>
<comment type="caution">
    <text evidence="7">The sequence shown here is derived from an EMBL/GenBank/DDBJ whole genome shotgun (WGS) entry which is preliminary data.</text>
</comment>
<dbReference type="PANTHER" id="PTHR30629:SF2">
    <property type="entry name" value="PROPHAGE INTEGRASE INTS-RELATED"/>
    <property type="match status" value="1"/>
</dbReference>
<evidence type="ECO:0000313" key="7">
    <source>
        <dbReference type="EMBL" id="MBH0115113.1"/>
    </source>
</evidence>
<dbReference type="SUPFAM" id="SSF56349">
    <property type="entry name" value="DNA breaking-rejoining enzymes"/>
    <property type="match status" value="1"/>
</dbReference>
<dbReference type="InterPro" id="IPR038488">
    <property type="entry name" value="Integrase_DNA-bd_sf"/>
</dbReference>
<dbReference type="InterPro" id="IPR011010">
    <property type="entry name" value="DNA_brk_join_enz"/>
</dbReference>
<dbReference type="InterPro" id="IPR053876">
    <property type="entry name" value="Phage_int_M"/>
</dbReference>
<dbReference type="Gene3D" id="1.10.150.130">
    <property type="match status" value="1"/>
</dbReference>
<dbReference type="EMBL" id="JADZGI010000009">
    <property type="protein sequence ID" value="MBH0115113.1"/>
    <property type="molecule type" value="Genomic_DNA"/>
</dbReference>
<dbReference type="Gene3D" id="1.10.443.10">
    <property type="entry name" value="Intergrase catalytic core"/>
    <property type="match status" value="1"/>
</dbReference>
<dbReference type="InterPro" id="IPR025166">
    <property type="entry name" value="Integrase_DNA_bind_dom"/>
</dbReference>
<keyword evidence="8" id="KW-1185">Reference proteome</keyword>